<dbReference type="EMBL" id="ABFC01000878">
    <property type="protein sequence ID" value="EFA28206.1"/>
    <property type="molecule type" value="Genomic_DNA"/>
</dbReference>
<organism evidence="7">
    <name type="scientific">Haemophilus influenzae HK1212</name>
    <dbReference type="NCBI Taxonomy" id="456482"/>
    <lineage>
        <taxon>Bacteria</taxon>
        <taxon>Pseudomonadati</taxon>
        <taxon>Pseudomonadota</taxon>
        <taxon>Gammaproteobacteria</taxon>
        <taxon>Pasteurellales</taxon>
        <taxon>Pasteurellaceae</taxon>
        <taxon>Haemophilus</taxon>
    </lineage>
</organism>
<sequence length="119" mass="13387">MGQETTDTEQLAQIHTEQITGLKNISAVIFSHFTFESPLFRHGVRLSIVVFLCCAIVEFFQFNLGYWILLTTVFVCQPNYSATKVRLRQRIIGTILGVVVGSLLPYLNPTLELKLGLVV</sequence>
<evidence type="ECO:0000259" key="6">
    <source>
        <dbReference type="Pfam" id="PF13515"/>
    </source>
</evidence>
<dbReference type="GO" id="GO:0016020">
    <property type="term" value="C:membrane"/>
    <property type="evidence" value="ECO:0007669"/>
    <property type="project" value="UniProtKB-SubCell"/>
</dbReference>
<evidence type="ECO:0000256" key="1">
    <source>
        <dbReference type="ARBA" id="ARBA00004141"/>
    </source>
</evidence>
<evidence type="ECO:0000256" key="3">
    <source>
        <dbReference type="ARBA" id="ARBA00022989"/>
    </source>
</evidence>
<feature type="non-terminal residue" evidence="7">
    <location>
        <position position="119"/>
    </location>
</feature>
<name>A0A7G2JY12_HAEIF</name>
<keyword evidence="3 5" id="KW-1133">Transmembrane helix</keyword>
<evidence type="ECO:0000256" key="5">
    <source>
        <dbReference type="SAM" id="Phobius"/>
    </source>
</evidence>
<protein>
    <submittedName>
        <fullName evidence="7">Membrane protein, TIGR01666</fullName>
    </submittedName>
</protein>
<feature type="domain" description="Integral membrane bound transporter" evidence="6">
    <location>
        <begin position="52"/>
        <end position="118"/>
    </location>
</feature>
<proteinExistence type="predicted"/>
<comment type="subcellular location">
    <subcellularLocation>
        <location evidence="1">Membrane</location>
        <topology evidence="1">Multi-pass membrane protein</topology>
    </subcellularLocation>
</comment>
<keyword evidence="2 5" id="KW-0812">Transmembrane</keyword>
<dbReference type="InterPro" id="IPR049453">
    <property type="entry name" value="Memb_transporter_dom"/>
</dbReference>
<dbReference type="Pfam" id="PF13515">
    <property type="entry name" value="FUSC_2"/>
    <property type="match status" value="1"/>
</dbReference>
<feature type="transmembrane region" description="Helical" evidence="5">
    <location>
        <begin position="91"/>
        <end position="107"/>
    </location>
</feature>
<gene>
    <name evidence="7" type="ORF">HAINFHK1212_1985</name>
</gene>
<comment type="caution">
    <text evidence="7">The sequence shown here is derived from an EMBL/GenBank/DDBJ whole genome shotgun (WGS) entry which is preliminary data.</text>
</comment>
<dbReference type="AlphaFoldDB" id="A0A7G2JY12"/>
<evidence type="ECO:0000313" key="7">
    <source>
        <dbReference type="EMBL" id="EFA28206.1"/>
    </source>
</evidence>
<keyword evidence="4 5" id="KW-0472">Membrane</keyword>
<reference evidence="7" key="1">
    <citation type="journal article" date="2010" name="Genomics">
        <title>Tracing phylogenomic events leading to diversity of Haemophilus influenzae and the emergence of Brazilian Purpuric Fever (BPF)-associated clones.</title>
        <authorList>
            <person name="Papazisi L."/>
            <person name="Ratnayake S."/>
            <person name="Remortel B.G."/>
            <person name="Bock G.R."/>
            <person name="Liang W."/>
            <person name="Saeed A.I."/>
            <person name="Liu J."/>
            <person name="Fleischmann R.D."/>
            <person name="Kilian M."/>
            <person name="Peterson S.N."/>
        </authorList>
    </citation>
    <scope>NUCLEOTIDE SEQUENCE [LARGE SCALE GENOMIC DNA]</scope>
    <source>
        <strain evidence="7">HK1212</strain>
    </source>
</reference>
<evidence type="ECO:0000256" key="2">
    <source>
        <dbReference type="ARBA" id="ARBA00022692"/>
    </source>
</evidence>
<accession>A0A7G2JY12</accession>
<feature type="transmembrane region" description="Helical" evidence="5">
    <location>
        <begin position="46"/>
        <end position="70"/>
    </location>
</feature>
<evidence type="ECO:0000256" key="4">
    <source>
        <dbReference type="ARBA" id="ARBA00023136"/>
    </source>
</evidence>